<dbReference type="InterPro" id="IPR011990">
    <property type="entry name" value="TPR-like_helical_dom_sf"/>
</dbReference>
<dbReference type="Proteomes" id="UP001139648">
    <property type="component" value="Unassembled WGS sequence"/>
</dbReference>
<comment type="caution">
    <text evidence="2">The sequence shown here is derived from an EMBL/GenBank/DDBJ whole genome shotgun (WGS) entry which is preliminary data.</text>
</comment>
<dbReference type="AlphaFoldDB" id="A0A9X2K3N0"/>
<feature type="region of interest" description="Disordered" evidence="1">
    <location>
        <begin position="46"/>
        <end position="65"/>
    </location>
</feature>
<reference evidence="2" key="1">
    <citation type="submission" date="2022-06" db="EMBL/GenBank/DDBJ databases">
        <title>Sequencing the genomes of 1000 actinobacteria strains.</title>
        <authorList>
            <person name="Klenk H.-P."/>
        </authorList>
    </citation>
    <scope>NUCLEOTIDE SEQUENCE</scope>
    <source>
        <strain evidence="2">DSM 46694</strain>
    </source>
</reference>
<sequence length="82" mass="8995">MLGAEHPKTLTARHNLAVWTGQARDAVAALLPLTVLLPIVERVRGIEHPDTRPPGPTSPAGRGRRREGAGWWVMVLHLPIVR</sequence>
<dbReference type="Gene3D" id="1.25.40.10">
    <property type="entry name" value="Tetratricopeptide repeat domain"/>
    <property type="match status" value="1"/>
</dbReference>
<protein>
    <recommendedName>
        <fullName evidence="4">Tetratricopeptide repeat protein</fullName>
    </recommendedName>
</protein>
<evidence type="ECO:0000313" key="3">
    <source>
        <dbReference type="Proteomes" id="UP001139648"/>
    </source>
</evidence>
<proteinExistence type="predicted"/>
<evidence type="ECO:0000313" key="2">
    <source>
        <dbReference type="EMBL" id="MCP2358330.1"/>
    </source>
</evidence>
<keyword evidence="3" id="KW-1185">Reference proteome</keyword>
<dbReference type="EMBL" id="JAMZEB010000002">
    <property type="protein sequence ID" value="MCP2358330.1"/>
    <property type="molecule type" value="Genomic_DNA"/>
</dbReference>
<evidence type="ECO:0008006" key="4">
    <source>
        <dbReference type="Google" id="ProtNLM"/>
    </source>
</evidence>
<accession>A0A9X2K3N0</accession>
<name>A0A9X2K3N0_9ACTN</name>
<gene>
    <name evidence="2" type="ORF">HD597_005350</name>
</gene>
<organism evidence="2 3">
    <name type="scientific">Nonomuraea thailandensis</name>
    <dbReference type="NCBI Taxonomy" id="1188745"/>
    <lineage>
        <taxon>Bacteria</taxon>
        <taxon>Bacillati</taxon>
        <taxon>Actinomycetota</taxon>
        <taxon>Actinomycetes</taxon>
        <taxon>Streptosporangiales</taxon>
        <taxon>Streptosporangiaceae</taxon>
        <taxon>Nonomuraea</taxon>
    </lineage>
</organism>
<evidence type="ECO:0000256" key="1">
    <source>
        <dbReference type="SAM" id="MobiDB-lite"/>
    </source>
</evidence>